<name>A0AA36CFN8_9BILA</name>
<dbReference type="EMBL" id="CATQJA010001611">
    <property type="protein sequence ID" value="CAJ0567957.1"/>
    <property type="molecule type" value="Genomic_DNA"/>
</dbReference>
<keyword evidence="2" id="KW-1185">Reference proteome</keyword>
<accession>A0AA36CFN8</accession>
<reference evidence="1" key="1">
    <citation type="submission" date="2023-06" db="EMBL/GenBank/DDBJ databases">
        <authorList>
            <person name="Delattre M."/>
        </authorList>
    </citation>
    <scope>NUCLEOTIDE SEQUENCE</scope>
    <source>
        <strain evidence="1">AF72</strain>
    </source>
</reference>
<evidence type="ECO:0000313" key="1">
    <source>
        <dbReference type="EMBL" id="CAJ0567957.1"/>
    </source>
</evidence>
<sequence length="97" mass="11336">MAQITKKSTKSQNSPNQTELIGVEKTMEKCSKVPQKEMRLYDFHRHTHAFQLPVTSDSRLVKTKLYPPRFGRFFLKKLNSEDVKKYIASIVYLLIFG</sequence>
<evidence type="ECO:0000313" key="2">
    <source>
        <dbReference type="Proteomes" id="UP001177023"/>
    </source>
</evidence>
<proteinExistence type="predicted"/>
<dbReference type="Proteomes" id="UP001177023">
    <property type="component" value="Unassembled WGS sequence"/>
</dbReference>
<dbReference type="AlphaFoldDB" id="A0AA36CFN8"/>
<gene>
    <name evidence="1" type="ORF">MSPICULIGERA_LOCUS6489</name>
</gene>
<comment type="caution">
    <text evidence="1">The sequence shown here is derived from an EMBL/GenBank/DDBJ whole genome shotgun (WGS) entry which is preliminary data.</text>
</comment>
<organism evidence="1 2">
    <name type="scientific">Mesorhabditis spiculigera</name>
    <dbReference type="NCBI Taxonomy" id="96644"/>
    <lineage>
        <taxon>Eukaryota</taxon>
        <taxon>Metazoa</taxon>
        <taxon>Ecdysozoa</taxon>
        <taxon>Nematoda</taxon>
        <taxon>Chromadorea</taxon>
        <taxon>Rhabditida</taxon>
        <taxon>Rhabditina</taxon>
        <taxon>Rhabditomorpha</taxon>
        <taxon>Rhabditoidea</taxon>
        <taxon>Rhabditidae</taxon>
        <taxon>Mesorhabditinae</taxon>
        <taxon>Mesorhabditis</taxon>
    </lineage>
</organism>
<feature type="non-terminal residue" evidence="1">
    <location>
        <position position="1"/>
    </location>
</feature>
<protein>
    <submittedName>
        <fullName evidence="1">Uncharacterized protein</fullName>
    </submittedName>
</protein>